<evidence type="ECO:0000256" key="1">
    <source>
        <dbReference type="SAM" id="MobiDB-lite"/>
    </source>
</evidence>
<evidence type="ECO:0000313" key="2">
    <source>
        <dbReference type="EMBL" id="KAJ8066487.1"/>
    </source>
</evidence>
<evidence type="ECO:0000313" key="3">
    <source>
        <dbReference type="Proteomes" id="UP001152300"/>
    </source>
</evidence>
<reference evidence="2" key="1">
    <citation type="submission" date="2022-11" db="EMBL/GenBank/DDBJ databases">
        <title>Genome Resource of Sclerotinia nivalis Strain SnTB1, a Plant Pathogen Isolated from American Ginseng.</title>
        <authorList>
            <person name="Fan S."/>
        </authorList>
    </citation>
    <scope>NUCLEOTIDE SEQUENCE</scope>
    <source>
        <strain evidence="2">SnTB1</strain>
    </source>
</reference>
<comment type="caution">
    <text evidence="2">The sequence shown here is derived from an EMBL/GenBank/DDBJ whole genome shotgun (WGS) entry which is preliminary data.</text>
</comment>
<organism evidence="2 3">
    <name type="scientific">Sclerotinia nivalis</name>
    <dbReference type="NCBI Taxonomy" id="352851"/>
    <lineage>
        <taxon>Eukaryota</taxon>
        <taxon>Fungi</taxon>
        <taxon>Dikarya</taxon>
        <taxon>Ascomycota</taxon>
        <taxon>Pezizomycotina</taxon>
        <taxon>Leotiomycetes</taxon>
        <taxon>Helotiales</taxon>
        <taxon>Sclerotiniaceae</taxon>
        <taxon>Sclerotinia</taxon>
    </lineage>
</organism>
<keyword evidence="3" id="KW-1185">Reference proteome</keyword>
<gene>
    <name evidence="2" type="ORF">OCU04_005547</name>
</gene>
<proteinExistence type="predicted"/>
<dbReference type="EMBL" id="JAPEIS010000005">
    <property type="protein sequence ID" value="KAJ8066487.1"/>
    <property type="molecule type" value="Genomic_DNA"/>
</dbReference>
<feature type="region of interest" description="Disordered" evidence="1">
    <location>
        <begin position="73"/>
        <end position="96"/>
    </location>
</feature>
<accession>A0A9X0APD8</accession>
<sequence>MVKFLDQYHINNHNLPRHLKEALNKLNNELVSVTTNHFQVFISDTIFTRFIITRTPSPTLQPFQTNIKTTYAKTTTSAPNETEKPKDKSSITKDKNIRKNNEDNRLFIRLPSNHSMRDIYIYTIYINLKNQLEIYNTVLKEVQHTKSGFAFCFYKPDSINILESQI</sequence>
<dbReference type="Proteomes" id="UP001152300">
    <property type="component" value="Unassembled WGS sequence"/>
</dbReference>
<name>A0A9X0APD8_9HELO</name>
<dbReference type="AlphaFoldDB" id="A0A9X0APD8"/>
<protein>
    <submittedName>
        <fullName evidence="2">Uncharacterized protein</fullName>
    </submittedName>
</protein>
<feature type="compositionally biased region" description="Basic and acidic residues" evidence="1">
    <location>
        <begin position="81"/>
        <end position="96"/>
    </location>
</feature>